<dbReference type="Pfam" id="PF11356">
    <property type="entry name" value="T2SSC"/>
    <property type="match status" value="1"/>
</dbReference>
<accession>A0A2P7QS18</accession>
<feature type="region of interest" description="Disordered" evidence="9">
    <location>
        <begin position="156"/>
        <end position="191"/>
    </location>
</feature>
<evidence type="ECO:0000313" key="13">
    <source>
        <dbReference type="Proteomes" id="UP000241167"/>
    </source>
</evidence>
<evidence type="ECO:0000256" key="5">
    <source>
        <dbReference type="ARBA" id="ARBA00022692"/>
    </source>
</evidence>
<gene>
    <name evidence="12" type="ORF">C7I55_10755</name>
</gene>
<protein>
    <recommendedName>
        <fullName evidence="11">Type II secretion system protein GspC N-terminal domain-containing protein</fullName>
    </recommendedName>
</protein>
<dbReference type="OrthoDB" id="9812912at2"/>
<feature type="compositionally biased region" description="Pro residues" evidence="9">
    <location>
        <begin position="168"/>
        <end position="191"/>
    </location>
</feature>
<evidence type="ECO:0000256" key="8">
    <source>
        <dbReference type="ARBA" id="ARBA00023136"/>
    </source>
</evidence>
<organism evidence="12 13">
    <name type="scientific">Allosphingosinicella deserti</name>
    <dbReference type="NCBI Taxonomy" id="2116704"/>
    <lineage>
        <taxon>Bacteria</taxon>
        <taxon>Pseudomonadati</taxon>
        <taxon>Pseudomonadota</taxon>
        <taxon>Alphaproteobacteria</taxon>
        <taxon>Sphingomonadales</taxon>
        <taxon>Sphingomonadaceae</taxon>
        <taxon>Allosphingosinicella</taxon>
    </lineage>
</organism>
<dbReference type="GO" id="GO:0015031">
    <property type="term" value="P:protein transport"/>
    <property type="evidence" value="ECO:0007669"/>
    <property type="project" value="UniProtKB-KW"/>
</dbReference>
<dbReference type="EMBL" id="PXYI01000003">
    <property type="protein sequence ID" value="PSJ40768.1"/>
    <property type="molecule type" value="Genomic_DNA"/>
</dbReference>
<evidence type="ECO:0000256" key="9">
    <source>
        <dbReference type="SAM" id="MobiDB-lite"/>
    </source>
</evidence>
<name>A0A2P7QS18_9SPHN</name>
<comment type="caution">
    <text evidence="12">The sequence shown here is derived from an EMBL/GenBank/DDBJ whole genome shotgun (WGS) entry which is preliminary data.</text>
</comment>
<evidence type="ECO:0000256" key="3">
    <source>
        <dbReference type="ARBA" id="ARBA00022475"/>
    </source>
</evidence>
<keyword evidence="8 10" id="KW-0472">Membrane</keyword>
<feature type="transmembrane region" description="Helical" evidence="10">
    <location>
        <begin position="31"/>
        <end position="56"/>
    </location>
</feature>
<evidence type="ECO:0000256" key="2">
    <source>
        <dbReference type="ARBA" id="ARBA00022448"/>
    </source>
</evidence>
<keyword evidence="6" id="KW-0653">Protein transport</keyword>
<keyword evidence="13" id="KW-1185">Reference proteome</keyword>
<dbReference type="GO" id="GO:0005886">
    <property type="term" value="C:plasma membrane"/>
    <property type="evidence" value="ECO:0007669"/>
    <property type="project" value="UniProtKB-SubCell"/>
</dbReference>
<evidence type="ECO:0000259" key="11">
    <source>
        <dbReference type="Pfam" id="PF11356"/>
    </source>
</evidence>
<keyword evidence="7 10" id="KW-1133">Transmembrane helix</keyword>
<evidence type="ECO:0000256" key="10">
    <source>
        <dbReference type="SAM" id="Phobius"/>
    </source>
</evidence>
<evidence type="ECO:0000313" key="12">
    <source>
        <dbReference type="EMBL" id="PSJ40768.1"/>
    </source>
</evidence>
<dbReference type="Proteomes" id="UP000241167">
    <property type="component" value="Unassembled WGS sequence"/>
</dbReference>
<keyword evidence="2" id="KW-0813">Transport</keyword>
<evidence type="ECO:0000256" key="4">
    <source>
        <dbReference type="ARBA" id="ARBA00022519"/>
    </source>
</evidence>
<dbReference type="AlphaFoldDB" id="A0A2P7QS18"/>
<keyword evidence="3" id="KW-1003">Cell membrane</keyword>
<evidence type="ECO:0000256" key="6">
    <source>
        <dbReference type="ARBA" id="ARBA00022927"/>
    </source>
</evidence>
<dbReference type="Gene3D" id="2.30.30.830">
    <property type="match status" value="1"/>
</dbReference>
<dbReference type="InterPro" id="IPR024961">
    <property type="entry name" value="T2SS_GspC_N"/>
</dbReference>
<evidence type="ECO:0000256" key="1">
    <source>
        <dbReference type="ARBA" id="ARBA00004533"/>
    </source>
</evidence>
<keyword evidence="4" id="KW-0997">Cell inner membrane</keyword>
<comment type="subcellular location">
    <subcellularLocation>
        <location evidence="1">Cell inner membrane</location>
    </subcellularLocation>
</comment>
<evidence type="ECO:0000256" key="7">
    <source>
        <dbReference type="ARBA" id="ARBA00022989"/>
    </source>
</evidence>
<proteinExistence type="predicted"/>
<reference evidence="12 13" key="1">
    <citation type="submission" date="2018-03" db="EMBL/GenBank/DDBJ databases">
        <title>The draft genome of Sphingosinicella sp. GL-C-18.</title>
        <authorList>
            <person name="Liu L."/>
            <person name="Li L."/>
            <person name="Liang L."/>
            <person name="Zhang X."/>
            <person name="Wang T."/>
        </authorList>
    </citation>
    <scope>NUCLEOTIDE SEQUENCE [LARGE SCALE GENOMIC DNA]</scope>
    <source>
        <strain evidence="12 13">GL-C-18</strain>
    </source>
</reference>
<dbReference type="RefSeq" id="WP_106512920.1">
    <property type="nucleotide sequence ID" value="NZ_PXYI01000003.1"/>
</dbReference>
<feature type="domain" description="Type II secretion system protein GspC N-terminal" evidence="11">
    <location>
        <begin position="30"/>
        <end position="155"/>
    </location>
</feature>
<keyword evidence="5 10" id="KW-0812">Transmembrane</keyword>
<sequence>MAKTLSFPPSLVAQAARLKAWSWQTWVEIVLLAALAIQCSALVWALVVPIGAIGAWEPRLARTGPADTAVLRETDPFFRAGAAGGAVVVTGLDLTLHGVRQDQGGGRGSAIIATPDGIQHSFAVGDEILPGVVLAAVGFDNVTLARGGTREQLFMDQSGPAKVVGGPAPAPLPNSSPPTPPAAPSQPPVQQ</sequence>